<sequence length="83" mass="9248">MIQPEVIENLLRGGIADAEVRVGGDGEHFQALVISPAFEGVSRIERHRMVYQALRAELESEALHAISMRTLTPQEHEQEQKAG</sequence>
<name>A0ABS1E829_9GAMM</name>
<reference evidence="3 4" key="1">
    <citation type="journal article" date="2020" name="Microorganisms">
        <title>Osmotic Adaptation and Compatible Solute Biosynthesis of Phototrophic Bacteria as Revealed from Genome Analyses.</title>
        <authorList>
            <person name="Imhoff J.F."/>
            <person name="Rahn T."/>
            <person name="Kunzel S."/>
            <person name="Keller A."/>
            <person name="Neulinger S.C."/>
        </authorList>
    </citation>
    <scope>NUCLEOTIDE SEQUENCE [LARGE SCALE GENOMIC DNA]</scope>
    <source>
        <strain evidence="3 4">DSM 15116</strain>
    </source>
</reference>
<evidence type="ECO:0000256" key="2">
    <source>
        <dbReference type="RuleBase" id="RU003860"/>
    </source>
</evidence>
<dbReference type="PANTHER" id="PTHR46229:SF2">
    <property type="entry name" value="BOLA-LIKE PROTEIN 1"/>
    <property type="match status" value="1"/>
</dbReference>
<dbReference type="PIRSF" id="PIRSF003113">
    <property type="entry name" value="BolA"/>
    <property type="match status" value="1"/>
</dbReference>
<evidence type="ECO:0000256" key="1">
    <source>
        <dbReference type="ARBA" id="ARBA00005578"/>
    </source>
</evidence>
<gene>
    <name evidence="3" type="ORF">CKO13_05990</name>
</gene>
<dbReference type="RefSeq" id="WP_200257890.1">
    <property type="nucleotide sequence ID" value="NZ_NRSH01000052.1"/>
</dbReference>
<dbReference type="InterPro" id="IPR002634">
    <property type="entry name" value="BolA"/>
</dbReference>
<accession>A0ABS1E829</accession>
<keyword evidence="4" id="KW-1185">Reference proteome</keyword>
<dbReference type="InterPro" id="IPR036065">
    <property type="entry name" value="BolA-like_sf"/>
</dbReference>
<organism evidence="3 4">
    <name type="scientific">Halorhodospira neutriphila</name>
    <dbReference type="NCBI Taxonomy" id="168379"/>
    <lineage>
        <taxon>Bacteria</taxon>
        <taxon>Pseudomonadati</taxon>
        <taxon>Pseudomonadota</taxon>
        <taxon>Gammaproteobacteria</taxon>
        <taxon>Chromatiales</taxon>
        <taxon>Ectothiorhodospiraceae</taxon>
        <taxon>Halorhodospira</taxon>
    </lineage>
</organism>
<dbReference type="Pfam" id="PF01722">
    <property type="entry name" value="BolA"/>
    <property type="match status" value="1"/>
</dbReference>
<dbReference type="EMBL" id="NRSH01000052">
    <property type="protein sequence ID" value="MBK1726581.1"/>
    <property type="molecule type" value="Genomic_DNA"/>
</dbReference>
<evidence type="ECO:0000313" key="3">
    <source>
        <dbReference type="EMBL" id="MBK1726581.1"/>
    </source>
</evidence>
<proteinExistence type="inferred from homology"/>
<comment type="caution">
    <text evidence="3">The sequence shown here is derived from an EMBL/GenBank/DDBJ whole genome shotgun (WGS) entry which is preliminary data.</text>
</comment>
<protein>
    <submittedName>
        <fullName evidence="3">BolA family transcriptional regulator</fullName>
    </submittedName>
</protein>
<dbReference type="InterPro" id="IPR050961">
    <property type="entry name" value="BolA/IbaG_stress_morph_reg"/>
</dbReference>
<dbReference type="Gene3D" id="3.30.300.90">
    <property type="entry name" value="BolA-like"/>
    <property type="match status" value="1"/>
</dbReference>
<comment type="similarity">
    <text evidence="1 2">Belongs to the BolA/IbaG family.</text>
</comment>
<dbReference type="SUPFAM" id="SSF82657">
    <property type="entry name" value="BolA-like"/>
    <property type="match status" value="1"/>
</dbReference>
<dbReference type="PANTHER" id="PTHR46229">
    <property type="entry name" value="BOLA TRANSCRIPTION REGULATOR"/>
    <property type="match status" value="1"/>
</dbReference>
<evidence type="ECO:0000313" key="4">
    <source>
        <dbReference type="Proteomes" id="UP000738126"/>
    </source>
</evidence>
<dbReference type="Proteomes" id="UP000738126">
    <property type="component" value="Unassembled WGS sequence"/>
</dbReference>